<sequence>MQKVRVKVAGGSPALLPVSVAAGRLHGADLYRTASSGTPSKWRRSSVGPLRRSVQLLGAALLLLVLYQALGGGGPVLQQPGRRQLQPVEQQQQAAHDQRQAEHDQRQELLHQHQQGDSQLEQPGQQQEQREQPGQQQAARQAGTGQATAVEQQQPQQQATSLEQQQQQQVAEQQATQQQATLEQQQQQQATQQQAAQQEQHALAEQAGSLQGLGAHQPQAVREQQAAVRQGLERQQQRQRAAAERYAGPLQAPPPKVALLFLVRGNMPLEAVWREFFATAGQIEPVALPPPFGVEAAAAQQQQQQRQQRRRRRRRLAAEAAGAGEALASLPQDGAGVLAVGGKGRQLPDDVRQDRWEGEQRAQAADQQQQQAQGEGEQQAWPPLTEFQKQQVEANQQLAKALGEGEVAQQALEEARAAQTMAAPRSMLSPVDPSGAIATQDLFSVYVHTLPGFYYPNTSIFSGYQIDRRVYVRWGQYTVAEAERRLIWAALQEPRNQRFVLTCTPLYPPHVFYLQLLSETRSRVNACAPEDGSVAHRWNSALYMPGVLGPPRWRKSSQWKALVRHHAQLVVADRHLAPRFERECYSYLPPKIPQPPYVAAQNRTWVERTCVSDEHYIPTLLATTCADALTAADWVQDLWSPLVHSAAEVDAELVTRLRKERWSTVDCKAAEAAASAATMFRRRGAAATLAGRPIAGLGGGGGGGQEPQVQGQQQAAAQQHRLLQQAQEQRYVPLADKCYLLARKFTPDSVLALLALARDCRAGTGISAECLPGRQQAR</sequence>
<feature type="compositionally biased region" description="Basic and acidic residues" evidence="6">
    <location>
        <begin position="346"/>
        <end position="360"/>
    </location>
</feature>
<feature type="compositionally biased region" description="Low complexity" evidence="6">
    <location>
        <begin position="217"/>
        <end position="230"/>
    </location>
</feature>
<feature type="compositionally biased region" description="Basic and acidic residues" evidence="6">
    <location>
        <begin position="96"/>
        <end position="111"/>
    </location>
</feature>
<organism evidence="9">
    <name type="scientific">Chlorella variabilis</name>
    <name type="common">Green alga</name>
    <dbReference type="NCBI Taxonomy" id="554065"/>
    <lineage>
        <taxon>Eukaryota</taxon>
        <taxon>Viridiplantae</taxon>
        <taxon>Chlorophyta</taxon>
        <taxon>core chlorophytes</taxon>
        <taxon>Trebouxiophyceae</taxon>
        <taxon>Chlorellales</taxon>
        <taxon>Chlorellaceae</taxon>
        <taxon>Chlorella clade</taxon>
        <taxon>Chlorella</taxon>
    </lineage>
</organism>
<evidence type="ECO:0000256" key="1">
    <source>
        <dbReference type="ARBA" id="ARBA00004606"/>
    </source>
</evidence>
<dbReference type="EMBL" id="GL433860">
    <property type="protein sequence ID" value="EFN51813.1"/>
    <property type="molecule type" value="Genomic_DNA"/>
</dbReference>
<dbReference type="GO" id="GO:0016757">
    <property type="term" value="F:glycosyltransferase activity"/>
    <property type="evidence" value="ECO:0007669"/>
    <property type="project" value="UniProtKB-KW"/>
</dbReference>
<feature type="compositionally biased region" description="Low complexity" evidence="6">
    <location>
        <begin position="361"/>
        <end position="379"/>
    </location>
</feature>
<keyword evidence="5" id="KW-0325">Glycoprotein</keyword>
<dbReference type="GO" id="GO:0016020">
    <property type="term" value="C:membrane"/>
    <property type="evidence" value="ECO:0007669"/>
    <property type="project" value="UniProtKB-SubCell"/>
</dbReference>
<dbReference type="PANTHER" id="PTHR31042:SF150">
    <property type="entry name" value="OS06G0661900 PROTEIN"/>
    <property type="match status" value="1"/>
</dbReference>
<name>E1ZR00_CHLVA</name>
<feature type="region of interest" description="Disordered" evidence="6">
    <location>
        <begin position="212"/>
        <end position="250"/>
    </location>
</feature>
<evidence type="ECO:0000256" key="6">
    <source>
        <dbReference type="SAM" id="MobiDB-lite"/>
    </source>
</evidence>
<protein>
    <submittedName>
        <fullName evidence="8">Uncharacterized protein</fullName>
    </submittedName>
</protein>
<feature type="region of interest" description="Disordered" evidence="6">
    <location>
        <begin position="339"/>
        <end position="379"/>
    </location>
</feature>
<dbReference type="InterPro" id="IPR044174">
    <property type="entry name" value="BC10-like"/>
</dbReference>
<comment type="subcellular location">
    <subcellularLocation>
        <location evidence="1">Membrane</location>
        <topology evidence="1">Single-pass type II membrane protein</topology>
    </subcellularLocation>
</comment>
<dbReference type="eggNOG" id="ENOG502QSSV">
    <property type="taxonomic scope" value="Eukaryota"/>
</dbReference>
<keyword evidence="9" id="KW-1185">Reference proteome</keyword>
<evidence type="ECO:0000313" key="8">
    <source>
        <dbReference type="EMBL" id="EFN51813.1"/>
    </source>
</evidence>
<evidence type="ECO:0000256" key="7">
    <source>
        <dbReference type="SAM" id="Phobius"/>
    </source>
</evidence>
<evidence type="ECO:0000256" key="3">
    <source>
        <dbReference type="ARBA" id="ARBA00022679"/>
    </source>
</evidence>
<keyword evidence="3" id="KW-0808">Transferase</keyword>
<feature type="transmembrane region" description="Helical" evidence="7">
    <location>
        <begin position="53"/>
        <end position="70"/>
    </location>
</feature>
<evidence type="ECO:0000313" key="9">
    <source>
        <dbReference type="Proteomes" id="UP000008141"/>
    </source>
</evidence>
<gene>
    <name evidence="8" type="ORF">CHLNCDRAFT_54894</name>
</gene>
<feature type="region of interest" description="Disordered" evidence="6">
    <location>
        <begin position="78"/>
        <end position="158"/>
    </location>
</feature>
<dbReference type="GeneID" id="17351217"/>
<feature type="compositionally biased region" description="Low complexity" evidence="6">
    <location>
        <begin position="296"/>
        <end position="306"/>
    </location>
</feature>
<keyword evidence="7" id="KW-0812">Transmembrane</keyword>
<keyword evidence="7" id="KW-1133">Transmembrane helix</keyword>
<dbReference type="AlphaFoldDB" id="E1ZR00"/>
<dbReference type="InParanoid" id="E1ZR00"/>
<accession>E1ZR00</accession>
<proteinExistence type="predicted"/>
<dbReference type="FunCoup" id="E1ZR00">
    <property type="interactions" value="442"/>
</dbReference>
<dbReference type="KEGG" id="cvr:CHLNCDRAFT_54894"/>
<evidence type="ECO:0000256" key="5">
    <source>
        <dbReference type="ARBA" id="ARBA00023180"/>
    </source>
</evidence>
<dbReference type="RefSeq" id="XP_005843915.1">
    <property type="nucleotide sequence ID" value="XM_005843853.1"/>
</dbReference>
<dbReference type="Pfam" id="PF02485">
    <property type="entry name" value="Branch"/>
    <property type="match status" value="1"/>
</dbReference>
<feature type="compositionally biased region" description="Low complexity" evidence="6">
    <location>
        <begin position="115"/>
        <end position="158"/>
    </location>
</feature>
<reference evidence="8 9" key="1">
    <citation type="journal article" date="2010" name="Plant Cell">
        <title>The Chlorella variabilis NC64A genome reveals adaptation to photosymbiosis, coevolution with viruses, and cryptic sex.</title>
        <authorList>
            <person name="Blanc G."/>
            <person name="Duncan G."/>
            <person name="Agarkova I."/>
            <person name="Borodovsky M."/>
            <person name="Gurnon J."/>
            <person name="Kuo A."/>
            <person name="Lindquist E."/>
            <person name="Lucas S."/>
            <person name="Pangilinan J."/>
            <person name="Polle J."/>
            <person name="Salamov A."/>
            <person name="Terry A."/>
            <person name="Yamada T."/>
            <person name="Dunigan D.D."/>
            <person name="Grigoriev I.V."/>
            <person name="Claverie J.M."/>
            <person name="Van Etten J.L."/>
        </authorList>
    </citation>
    <scope>NUCLEOTIDE SEQUENCE [LARGE SCALE GENOMIC DNA]</scope>
    <source>
        <strain evidence="8 9">NC64A</strain>
    </source>
</reference>
<dbReference type="InterPro" id="IPR003406">
    <property type="entry name" value="Glyco_trans_14"/>
</dbReference>
<dbReference type="PANTHER" id="PTHR31042">
    <property type="entry name" value="CORE-2/I-BRANCHING BETA-1,6-N-ACETYLGLUCOSAMINYLTRANSFERASE FAMILY PROTEIN-RELATED"/>
    <property type="match status" value="1"/>
</dbReference>
<keyword evidence="4 7" id="KW-0472">Membrane</keyword>
<dbReference type="OrthoDB" id="191334at2759"/>
<evidence type="ECO:0000256" key="2">
    <source>
        <dbReference type="ARBA" id="ARBA00022676"/>
    </source>
</evidence>
<feature type="region of interest" description="Disordered" evidence="6">
    <location>
        <begin position="295"/>
        <end position="320"/>
    </location>
</feature>
<dbReference type="Proteomes" id="UP000008141">
    <property type="component" value="Unassembled WGS sequence"/>
</dbReference>
<evidence type="ECO:0000256" key="4">
    <source>
        <dbReference type="ARBA" id="ARBA00023136"/>
    </source>
</evidence>
<feature type="compositionally biased region" description="Low complexity" evidence="6">
    <location>
        <begin position="237"/>
        <end position="247"/>
    </location>
</feature>
<feature type="compositionally biased region" description="Low complexity" evidence="6">
    <location>
        <begin position="78"/>
        <end position="95"/>
    </location>
</feature>
<keyword evidence="2" id="KW-0328">Glycosyltransferase</keyword>